<gene>
    <name evidence="2" type="ORF">Adt_16499</name>
</gene>
<proteinExistence type="predicted"/>
<organism evidence="2 3">
    <name type="scientific">Abeliophyllum distichum</name>
    <dbReference type="NCBI Taxonomy" id="126358"/>
    <lineage>
        <taxon>Eukaryota</taxon>
        <taxon>Viridiplantae</taxon>
        <taxon>Streptophyta</taxon>
        <taxon>Embryophyta</taxon>
        <taxon>Tracheophyta</taxon>
        <taxon>Spermatophyta</taxon>
        <taxon>Magnoliopsida</taxon>
        <taxon>eudicotyledons</taxon>
        <taxon>Gunneridae</taxon>
        <taxon>Pentapetalae</taxon>
        <taxon>asterids</taxon>
        <taxon>lamiids</taxon>
        <taxon>Lamiales</taxon>
        <taxon>Oleaceae</taxon>
        <taxon>Forsythieae</taxon>
        <taxon>Abeliophyllum</taxon>
    </lineage>
</organism>
<dbReference type="EMBL" id="JBFOLK010000005">
    <property type="protein sequence ID" value="KAL2510899.1"/>
    <property type="molecule type" value="Genomic_DNA"/>
</dbReference>
<accession>A0ABD1TDU7</accession>
<keyword evidence="3" id="KW-1185">Reference proteome</keyword>
<keyword evidence="1" id="KW-0472">Membrane</keyword>
<dbReference type="AlphaFoldDB" id="A0ABD1TDU7"/>
<protein>
    <submittedName>
        <fullName evidence="2">Uncharacterized protein</fullName>
    </submittedName>
</protein>
<feature type="transmembrane region" description="Helical" evidence="1">
    <location>
        <begin position="69"/>
        <end position="89"/>
    </location>
</feature>
<reference evidence="3" key="1">
    <citation type="submission" date="2024-07" db="EMBL/GenBank/DDBJ databases">
        <title>Two chromosome-level genome assemblies of Korean endemic species Abeliophyllum distichum and Forsythia ovata (Oleaceae).</title>
        <authorList>
            <person name="Jang H."/>
        </authorList>
    </citation>
    <scope>NUCLEOTIDE SEQUENCE [LARGE SCALE GENOMIC DNA]</scope>
</reference>
<keyword evidence="1" id="KW-1133">Transmembrane helix</keyword>
<evidence type="ECO:0000313" key="2">
    <source>
        <dbReference type="EMBL" id="KAL2510899.1"/>
    </source>
</evidence>
<evidence type="ECO:0000256" key="1">
    <source>
        <dbReference type="SAM" id="Phobius"/>
    </source>
</evidence>
<evidence type="ECO:0000313" key="3">
    <source>
        <dbReference type="Proteomes" id="UP001604336"/>
    </source>
</evidence>
<sequence length="101" mass="11230">MKVGTFSQTKNKAVEVVDNYIVCSQPPLQRTLSVTAVGEVVLDLLPKVHQSSGGFDGGPYDLKRKLRELIDLLGLGFPTMLSVTSLSILQWRRRPSRIFQS</sequence>
<dbReference type="Proteomes" id="UP001604336">
    <property type="component" value="Unassembled WGS sequence"/>
</dbReference>
<name>A0ABD1TDU7_9LAMI</name>
<keyword evidence="1" id="KW-0812">Transmembrane</keyword>
<comment type="caution">
    <text evidence="2">The sequence shown here is derived from an EMBL/GenBank/DDBJ whole genome shotgun (WGS) entry which is preliminary data.</text>
</comment>